<keyword evidence="3" id="KW-0813">Transport</keyword>
<dbReference type="GO" id="GO:0006829">
    <property type="term" value="P:zinc ion transport"/>
    <property type="evidence" value="ECO:0007669"/>
    <property type="project" value="InterPro"/>
</dbReference>
<evidence type="ECO:0000256" key="2">
    <source>
        <dbReference type="ARBA" id="ARBA00008114"/>
    </source>
</evidence>
<dbReference type="SUPFAM" id="SSF160240">
    <property type="entry name" value="Cation efflux protein cytoplasmic domain-like"/>
    <property type="match status" value="1"/>
</dbReference>
<comment type="subcellular location">
    <subcellularLocation>
        <location evidence="1">Membrane</location>
        <topology evidence="1">Multi-pass membrane protein</topology>
    </subcellularLocation>
</comment>
<dbReference type="EMBL" id="CP015614">
    <property type="protein sequence ID" value="ANF55242.1"/>
    <property type="molecule type" value="Genomic_DNA"/>
</dbReference>
<keyword evidence="4 7" id="KW-0812">Transmembrane</keyword>
<comment type="similarity">
    <text evidence="2">Belongs to the cation diffusion facilitator (CDF) transporter (TC 2.A.4) family.</text>
</comment>
<evidence type="ECO:0000256" key="1">
    <source>
        <dbReference type="ARBA" id="ARBA00004141"/>
    </source>
</evidence>
<proteinExistence type="inferred from homology"/>
<feature type="transmembrane region" description="Helical" evidence="7">
    <location>
        <begin position="166"/>
        <end position="189"/>
    </location>
</feature>
<keyword evidence="6 7" id="KW-0472">Membrane</keyword>
<evidence type="ECO:0000256" key="5">
    <source>
        <dbReference type="ARBA" id="ARBA00022989"/>
    </source>
</evidence>
<sequence length="344" mass="35714">MVEPKRDVMAASTSKQVIFAALAGNAAIAITKFAAALFTGSAAMMSEAIHSAVDTGNQVLLLIGLRRAARPASESHPFGHGLQLYFYTFVVAILIFGLGAVISILHGLERIRAPEPIQNPWVNYLVLGLAVLFEGGSWWVALRAFNGQRGGRPLLAAVRESKDPTIFTVLFEDTAALTGLVIALIGVVASHVFGLPVIDGVASVAIGVVLALTAGFLAFESQSLLTGEAADPATRAGIAAIARSEPGVEGLNDLRTMHFGPNEILVALSLDFDDRLSAADVEAAVARLEQRIRAVHPQAGRIYVEAQSLASHAAVRAAVMAGGGPGALVSDVPGGATTTPRTTA</sequence>
<feature type="transmembrane region" description="Helical" evidence="7">
    <location>
        <begin position="84"/>
        <end position="105"/>
    </location>
</feature>
<protein>
    <submittedName>
        <fullName evidence="10">Cation transporter</fullName>
    </submittedName>
</protein>
<dbReference type="Proteomes" id="UP000077603">
    <property type="component" value="Chromosome"/>
</dbReference>
<evidence type="ECO:0000256" key="4">
    <source>
        <dbReference type="ARBA" id="ARBA00022692"/>
    </source>
</evidence>
<dbReference type="InterPro" id="IPR027469">
    <property type="entry name" value="Cation_efflux_TMD_sf"/>
</dbReference>
<dbReference type="InterPro" id="IPR002524">
    <property type="entry name" value="Cation_efflux"/>
</dbReference>
<evidence type="ECO:0000259" key="8">
    <source>
        <dbReference type="Pfam" id="PF01545"/>
    </source>
</evidence>
<evidence type="ECO:0000313" key="10">
    <source>
        <dbReference type="EMBL" id="ANF55242.1"/>
    </source>
</evidence>
<dbReference type="PANTHER" id="PTHR13414:SF9">
    <property type="entry name" value="PROTON-COUPLED ZINC ANTIPORTER SLC30A9, MITOCHONDRIAL"/>
    <property type="match status" value="1"/>
</dbReference>
<feature type="transmembrane region" description="Helical" evidence="7">
    <location>
        <begin position="201"/>
        <end position="219"/>
    </location>
</feature>
<evidence type="ECO:0000256" key="6">
    <source>
        <dbReference type="ARBA" id="ARBA00023136"/>
    </source>
</evidence>
<dbReference type="InterPro" id="IPR040177">
    <property type="entry name" value="SLC30A9"/>
</dbReference>
<keyword evidence="5 7" id="KW-1133">Transmembrane helix</keyword>
<reference evidence="10 11" key="1">
    <citation type="journal article" date="2014" name="Genome Announc.">
        <title>Genome Sequence of a Promising Hydrogen-Producing Facultative Anaerobic Bacterium, Brevundimonas naejangsanensis Strain B1.</title>
        <authorList>
            <person name="Su H."/>
            <person name="Zhang T."/>
            <person name="Bao M."/>
            <person name="Jiang Y."/>
            <person name="Wang Y."/>
            <person name="Tan T."/>
        </authorList>
    </citation>
    <scope>NUCLEOTIDE SEQUENCE [LARGE SCALE GENOMIC DNA]</scope>
    <source>
        <strain evidence="10 11">B1</strain>
    </source>
</reference>
<dbReference type="STRING" id="588932.DA69_11065"/>
<dbReference type="Gene3D" id="1.20.1510.10">
    <property type="entry name" value="Cation efflux protein transmembrane domain"/>
    <property type="match status" value="1"/>
</dbReference>
<feature type="domain" description="Cation efflux protein cytoplasmic" evidence="9">
    <location>
        <begin position="231"/>
        <end position="303"/>
    </location>
</feature>
<dbReference type="SUPFAM" id="SSF161111">
    <property type="entry name" value="Cation efflux protein transmembrane domain-like"/>
    <property type="match status" value="1"/>
</dbReference>
<organism evidence="10 11">
    <name type="scientific">Brevundimonas naejangsanensis</name>
    <dbReference type="NCBI Taxonomy" id="588932"/>
    <lineage>
        <taxon>Bacteria</taxon>
        <taxon>Pseudomonadati</taxon>
        <taxon>Pseudomonadota</taxon>
        <taxon>Alphaproteobacteria</taxon>
        <taxon>Caulobacterales</taxon>
        <taxon>Caulobacteraceae</taxon>
        <taxon>Brevundimonas</taxon>
    </lineage>
</organism>
<gene>
    <name evidence="10" type="ORF">DA69_11065</name>
</gene>
<name>A0A172Y7V9_9CAUL</name>
<dbReference type="PANTHER" id="PTHR13414">
    <property type="entry name" value="HUEL-CATION TRANSPORTER"/>
    <property type="match status" value="1"/>
</dbReference>
<evidence type="ECO:0000256" key="7">
    <source>
        <dbReference type="SAM" id="Phobius"/>
    </source>
</evidence>
<evidence type="ECO:0000313" key="11">
    <source>
        <dbReference type="Proteomes" id="UP000077603"/>
    </source>
</evidence>
<dbReference type="GO" id="GO:0008324">
    <property type="term" value="F:monoatomic cation transmembrane transporter activity"/>
    <property type="evidence" value="ECO:0007669"/>
    <property type="project" value="InterPro"/>
</dbReference>
<dbReference type="NCBIfam" id="TIGR01297">
    <property type="entry name" value="CDF"/>
    <property type="match status" value="1"/>
</dbReference>
<feature type="transmembrane region" description="Helical" evidence="7">
    <location>
        <begin position="125"/>
        <end position="145"/>
    </location>
</feature>
<keyword evidence="11" id="KW-1185">Reference proteome</keyword>
<dbReference type="InterPro" id="IPR058533">
    <property type="entry name" value="Cation_efflux_TM"/>
</dbReference>
<dbReference type="Gene3D" id="3.30.70.1350">
    <property type="entry name" value="Cation efflux protein, cytoplasmic domain"/>
    <property type="match status" value="1"/>
</dbReference>
<evidence type="ECO:0000259" key="9">
    <source>
        <dbReference type="Pfam" id="PF16916"/>
    </source>
</evidence>
<accession>A0A172Y7V9</accession>
<dbReference type="InterPro" id="IPR027470">
    <property type="entry name" value="Cation_efflux_CTD"/>
</dbReference>
<dbReference type="Pfam" id="PF01545">
    <property type="entry name" value="Cation_efflux"/>
    <property type="match status" value="1"/>
</dbReference>
<feature type="transmembrane region" description="Helical" evidence="7">
    <location>
        <begin position="17"/>
        <end position="38"/>
    </location>
</feature>
<dbReference type="Pfam" id="PF16916">
    <property type="entry name" value="ZT_dimer"/>
    <property type="match status" value="1"/>
</dbReference>
<dbReference type="GO" id="GO:0016020">
    <property type="term" value="C:membrane"/>
    <property type="evidence" value="ECO:0007669"/>
    <property type="project" value="UniProtKB-SubCell"/>
</dbReference>
<evidence type="ECO:0000256" key="3">
    <source>
        <dbReference type="ARBA" id="ARBA00022448"/>
    </source>
</evidence>
<dbReference type="InterPro" id="IPR036837">
    <property type="entry name" value="Cation_efflux_CTD_sf"/>
</dbReference>
<dbReference type="KEGG" id="bne:DA69_11065"/>
<feature type="domain" description="Cation efflux protein transmembrane" evidence="8">
    <location>
        <begin position="18"/>
        <end position="225"/>
    </location>
</feature>
<dbReference type="eggNOG" id="COG0053">
    <property type="taxonomic scope" value="Bacteria"/>
</dbReference>
<dbReference type="AlphaFoldDB" id="A0A172Y7V9"/>